<dbReference type="EMBL" id="JAMPKK010000043">
    <property type="protein sequence ID" value="MEP0866432.1"/>
    <property type="molecule type" value="Genomic_DNA"/>
</dbReference>
<comment type="caution">
    <text evidence="1">The sequence shown here is derived from an EMBL/GenBank/DDBJ whole genome shotgun (WGS) entry which is preliminary data.</text>
</comment>
<proteinExistence type="predicted"/>
<reference evidence="1 2" key="1">
    <citation type="submission" date="2022-04" db="EMBL/GenBank/DDBJ databases">
        <title>Positive selection, recombination, and allopatry shape intraspecific diversity of widespread and dominant cyanobacteria.</title>
        <authorList>
            <person name="Wei J."/>
            <person name="Shu W."/>
            <person name="Hu C."/>
        </authorList>
    </citation>
    <scope>NUCLEOTIDE SEQUENCE [LARGE SCALE GENOMIC DNA]</scope>
    <source>
        <strain evidence="1 2">GB2-A5</strain>
    </source>
</reference>
<evidence type="ECO:0000313" key="1">
    <source>
        <dbReference type="EMBL" id="MEP0866432.1"/>
    </source>
</evidence>
<gene>
    <name evidence="1" type="ORF">NDI37_18400</name>
</gene>
<organism evidence="1 2">
    <name type="scientific">Funiculus sociatus GB2-A5</name>
    <dbReference type="NCBI Taxonomy" id="2933946"/>
    <lineage>
        <taxon>Bacteria</taxon>
        <taxon>Bacillati</taxon>
        <taxon>Cyanobacteriota</taxon>
        <taxon>Cyanophyceae</taxon>
        <taxon>Coleofasciculales</taxon>
        <taxon>Coleofasciculaceae</taxon>
        <taxon>Funiculus</taxon>
    </lineage>
</organism>
<dbReference type="RefSeq" id="WP_190422817.1">
    <property type="nucleotide sequence ID" value="NZ_JAMPKK010000043.1"/>
</dbReference>
<sequence length="274" mass="32038">MEVTPNYNSEGHLISYQQGDKFVPIADGNQEYQMIKEAIENGTCIVKEPIIEEVTRTYDQKKNWSGYRWRGMFVPIDENNHLYQRIDKAIKDATCIVNEPKEEYSATSSKIKTIIFCILFDQPWHRVNGCYEGNMPYRSNSNAKYVDYNFRLINLPINEKLNAANFLFEYYKIAKEKFPIEIPMKIGILELEVPVKHLLKLFRTEKELLEENTANLIEDILKQNLRELGRKESEGANILVLIQYAKSYLENFIMELGNRIIEAYAGEYRELPIG</sequence>
<protein>
    <submittedName>
        <fullName evidence="1">Uncharacterized protein</fullName>
    </submittedName>
</protein>
<accession>A0ABV0JSN9</accession>
<keyword evidence="2" id="KW-1185">Reference proteome</keyword>
<dbReference type="Proteomes" id="UP001442494">
    <property type="component" value="Unassembled WGS sequence"/>
</dbReference>
<evidence type="ECO:0000313" key="2">
    <source>
        <dbReference type="Proteomes" id="UP001442494"/>
    </source>
</evidence>
<name>A0ABV0JSN9_9CYAN</name>